<gene>
    <name evidence="1" type="ORF">D1B32_04865</name>
</gene>
<dbReference type="AlphaFoldDB" id="A0A417YLX0"/>
<protein>
    <submittedName>
        <fullName evidence="1">Uncharacterized protein</fullName>
    </submittedName>
</protein>
<keyword evidence="2" id="KW-1185">Reference proteome</keyword>
<accession>A0A417YLX0</accession>
<evidence type="ECO:0000313" key="1">
    <source>
        <dbReference type="EMBL" id="RHW34497.1"/>
    </source>
</evidence>
<dbReference type="Proteomes" id="UP000285456">
    <property type="component" value="Unassembled WGS sequence"/>
</dbReference>
<proteinExistence type="predicted"/>
<comment type="caution">
    <text evidence="1">The sequence shown here is derived from an EMBL/GenBank/DDBJ whole genome shotgun (WGS) entry which is preliminary data.</text>
</comment>
<name>A0A417YLX0_9BACI</name>
<dbReference type="RefSeq" id="WP_118888772.1">
    <property type="nucleotide sequence ID" value="NZ_JAUOPF010000005.1"/>
</dbReference>
<evidence type="ECO:0000313" key="2">
    <source>
        <dbReference type="Proteomes" id="UP000285456"/>
    </source>
</evidence>
<dbReference type="EMBL" id="QWEH01000002">
    <property type="protein sequence ID" value="RHW34497.1"/>
    <property type="molecule type" value="Genomic_DNA"/>
</dbReference>
<sequence>MLIAVAVAGGIVIRDGAFLDGVGVLETRDGAYYSLIWCLSDERWCYGRRGGVLAMKDGTF</sequence>
<reference evidence="1 2" key="1">
    <citation type="journal article" date="2007" name="Int. J. Syst. Evol. Microbiol.">
        <title>Oceanobacillus profundus sp. nov., isolated from a deep-sea sediment core.</title>
        <authorList>
            <person name="Kim Y.G."/>
            <person name="Choi D.H."/>
            <person name="Hyun S."/>
            <person name="Cho B.C."/>
        </authorList>
    </citation>
    <scope>NUCLEOTIDE SEQUENCE [LARGE SCALE GENOMIC DNA]</scope>
    <source>
        <strain evidence="1 2">DSM 18246</strain>
    </source>
</reference>
<organism evidence="1 2">
    <name type="scientific">Oceanobacillus profundus</name>
    <dbReference type="NCBI Taxonomy" id="372463"/>
    <lineage>
        <taxon>Bacteria</taxon>
        <taxon>Bacillati</taxon>
        <taxon>Bacillota</taxon>
        <taxon>Bacilli</taxon>
        <taxon>Bacillales</taxon>
        <taxon>Bacillaceae</taxon>
        <taxon>Oceanobacillus</taxon>
    </lineage>
</organism>